<evidence type="ECO:0000259" key="1">
    <source>
        <dbReference type="PROSITE" id="PS51332"/>
    </source>
</evidence>
<dbReference type="PROSITE" id="PS51332">
    <property type="entry name" value="B12_BINDING"/>
    <property type="match status" value="1"/>
</dbReference>
<dbReference type="EMBL" id="SOCP01000007">
    <property type="protein sequence ID" value="TDV49930.1"/>
    <property type="molecule type" value="Genomic_DNA"/>
</dbReference>
<dbReference type="Pfam" id="PF02310">
    <property type="entry name" value="B12-binding"/>
    <property type="match status" value="1"/>
</dbReference>
<dbReference type="Gene3D" id="3.40.50.280">
    <property type="entry name" value="Cobalamin-binding domain"/>
    <property type="match status" value="1"/>
</dbReference>
<keyword evidence="3" id="KW-1185">Reference proteome</keyword>
<organism evidence="2 3">
    <name type="scientific">Actinophytocola oryzae</name>
    <dbReference type="NCBI Taxonomy" id="502181"/>
    <lineage>
        <taxon>Bacteria</taxon>
        <taxon>Bacillati</taxon>
        <taxon>Actinomycetota</taxon>
        <taxon>Actinomycetes</taxon>
        <taxon>Pseudonocardiales</taxon>
        <taxon>Pseudonocardiaceae</taxon>
    </lineage>
</organism>
<name>A0A4R7VKC9_9PSEU</name>
<dbReference type="AlphaFoldDB" id="A0A4R7VKC9"/>
<accession>A0A4R7VKC9</accession>
<comment type="caution">
    <text evidence="2">The sequence shown here is derived from an EMBL/GenBank/DDBJ whole genome shotgun (WGS) entry which is preliminary data.</text>
</comment>
<proteinExistence type="predicted"/>
<evidence type="ECO:0000313" key="3">
    <source>
        <dbReference type="Proteomes" id="UP000294927"/>
    </source>
</evidence>
<dbReference type="GO" id="GO:0031419">
    <property type="term" value="F:cobalamin binding"/>
    <property type="evidence" value="ECO:0007669"/>
    <property type="project" value="InterPro"/>
</dbReference>
<protein>
    <submittedName>
        <fullName evidence="2">Methylaspartate mutase sigma subunit</fullName>
    </submittedName>
</protein>
<feature type="domain" description="B12-binding" evidence="1">
    <location>
        <begin position="46"/>
        <end position="184"/>
    </location>
</feature>
<reference evidence="2 3" key="1">
    <citation type="submission" date="2019-03" db="EMBL/GenBank/DDBJ databases">
        <title>Genomic Encyclopedia of Archaeal and Bacterial Type Strains, Phase II (KMG-II): from individual species to whole genera.</title>
        <authorList>
            <person name="Goeker M."/>
        </authorList>
    </citation>
    <scope>NUCLEOTIDE SEQUENCE [LARGE SCALE GENOMIC DNA]</scope>
    <source>
        <strain evidence="2 3">DSM 45499</strain>
    </source>
</reference>
<gene>
    <name evidence="2" type="ORF">CLV71_107278</name>
</gene>
<evidence type="ECO:0000313" key="2">
    <source>
        <dbReference type="EMBL" id="TDV49930.1"/>
    </source>
</evidence>
<dbReference type="InterPro" id="IPR036724">
    <property type="entry name" value="Cobalamin-bd_sf"/>
</dbReference>
<sequence>MAEMTGDRWSEIPAGQPFHRRMLNMTNEQAERPEKMAHGLVEKRPKPCAVLAGTPSDSHTWNLLFVQLLLEENGWDVHNLGACVQPTMLVDESLRAKPDLVVISTVNGHGAQDARQVIAALRAEPALAQVPVSLGGKLCVSEDRARDAVPGLLAAGFDAVLVGDTAVPDFQELLARVAAARYARRP</sequence>
<dbReference type="InterPro" id="IPR006158">
    <property type="entry name" value="Cobalamin-bd"/>
</dbReference>
<dbReference type="CDD" id="cd02065">
    <property type="entry name" value="B12-binding_like"/>
    <property type="match status" value="1"/>
</dbReference>
<dbReference type="GO" id="GO:0046872">
    <property type="term" value="F:metal ion binding"/>
    <property type="evidence" value="ECO:0007669"/>
    <property type="project" value="InterPro"/>
</dbReference>
<dbReference type="SUPFAM" id="SSF52242">
    <property type="entry name" value="Cobalamin (vitamin B12)-binding domain"/>
    <property type="match status" value="1"/>
</dbReference>
<dbReference type="Proteomes" id="UP000294927">
    <property type="component" value="Unassembled WGS sequence"/>
</dbReference>